<evidence type="ECO:0000313" key="10">
    <source>
        <dbReference type="EMBL" id="OHA12796.1"/>
    </source>
</evidence>
<evidence type="ECO:0000256" key="6">
    <source>
        <dbReference type="ARBA" id="ARBA00022989"/>
    </source>
</evidence>
<keyword evidence="5 8" id="KW-0812">Transmembrane</keyword>
<evidence type="ECO:0000259" key="9">
    <source>
        <dbReference type="Pfam" id="PF13231"/>
    </source>
</evidence>
<keyword evidence="2" id="KW-1003">Cell membrane</keyword>
<name>A0A1G2LMF0_9BACT</name>
<dbReference type="EMBL" id="MHQY01000040">
    <property type="protein sequence ID" value="OHA12796.1"/>
    <property type="molecule type" value="Genomic_DNA"/>
</dbReference>
<evidence type="ECO:0000313" key="11">
    <source>
        <dbReference type="Proteomes" id="UP000177171"/>
    </source>
</evidence>
<evidence type="ECO:0000256" key="3">
    <source>
        <dbReference type="ARBA" id="ARBA00022676"/>
    </source>
</evidence>
<keyword evidence="6 8" id="KW-1133">Transmembrane helix</keyword>
<accession>A0A1G2LMF0</accession>
<keyword evidence="3" id="KW-0328">Glycosyltransferase</keyword>
<dbReference type="AlphaFoldDB" id="A0A1G2LMF0"/>
<gene>
    <name evidence="10" type="ORF">A3G49_05250</name>
</gene>
<dbReference type="InterPro" id="IPR038731">
    <property type="entry name" value="RgtA/B/C-like"/>
</dbReference>
<evidence type="ECO:0000256" key="8">
    <source>
        <dbReference type="SAM" id="Phobius"/>
    </source>
</evidence>
<dbReference type="GO" id="GO:0009103">
    <property type="term" value="P:lipopolysaccharide biosynthetic process"/>
    <property type="evidence" value="ECO:0007669"/>
    <property type="project" value="UniProtKB-ARBA"/>
</dbReference>
<feature type="transmembrane region" description="Helical" evidence="8">
    <location>
        <begin position="368"/>
        <end position="396"/>
    </location>
</feature>
<comment type="subcellular location">
    <subcellularLocation>
        <location evidence="1">Cell membrane</location>
        <topology evidence="1">Multi-pass membrane protein</topology>
    </subcellularLocation>
</comment>
<reference evidence="10 11" key="1">
    <citation type="journal article" date="2016" name="Nat. Commun.">
        <title>Thousands of microbial genomes shed light on interconnected biogeochemical processes in an aquifer system.</title>
        <authorList>
            <person name="Anantharaman K."/>
            <person name="Brown C.T."/>
            <person name="Hug L.A."/>
            <person name="Sharon I."/>
            <person name="Castelle C.J."/>
            <person name="Probst A.J."/>
            <person name="Thomas B.C."/>
            <person name="Singh A."/>
            <person name="Wilkins M.J."/>
            <person name="Karaoz U."/>
            <person name="Brodie E.L."/>
            <person name="Williams K.H."/>
            <person name="Hubbard S.S."/>
            <person name="Banfield J.F."/>
        </authorList>
    </citation>
    <scope>NUCLEOTIDE SEQUENCE [LARGE SCALE GENOMIC DNA]</scope>
</reference>
<dbReference type="Pfam" id="PF13231">
    <property type="entry name" value="PMT_2"/>
    <property type="match status" value="1"/>
</dbReference>
<proteinExistence type="predicted"/>
<comment type="caution">
    <text evidence="10">The sequence shown here is derived from an EMBL/GenBank/DDBJ whole genome shotgun (WGS) entry which is preliminary data.</text>
</comment>
<dbReference type="PANTHER" id="PTHR33908:SF11">
    <property type="entry name" value="MEMBRANE PROTEIN"/>
    <property type="match status" value="1"/>
</dbReference>
<dbReference type="GO" id="GO:0016763">
    <property type="term" value="F:pentosyltransferase activity"/>
    <property type="evidence" value="ECO:0007669"/>
    <property type="project" value="TreeGrafter"/>
</dbReference>
<feature type="transmembrane region" description="Helical" evidence="8">
    <location>
        <begin position="225"/>
        <end position="245"/>
    </location>
</feature>
<dbReference type="InterPro" id="IPR050297">
    <property type="entry name" value="LipidA_mod_glycosyltrf_83"/>
</dbReference>
<keyword evidence="4" id="KW-0808">Transferase</keyword>
<feature type="transmembrane region" description="Helical" evidence="8">
    <location>
        <begin position="402"/>
        <end position="422"/>
    </location>
</feature>
<dbReference type="GO" id="GO:0005886">
    <property type="term" value="C:plasma membrane"/>
    <property type="evidence" value="ECO:0007669"/>
    <property type="project" value="UniProtKB-SubCell"/>
</dbReference>
<keyword evidence="7 8" id="KW-0472">Membrane</keyword>
<feature type="transmembrane region" description="Helical" evidence="8">
    <location>
        <begin position="20"/>
        <end position="38"/>
    </location>
</feature>
<feature type="transmembrane region" description="Helical" evidence="8">
    <location>
        <begin position="137"/>
        <end position="157"/>
    </location>
</feature>
<evidence type="ECO:0000256" key="5">
    <source>
        <dbReference type="ARBA" id="ARBA00022692"/>
    </source>
</evidence>
<evidence type="ECO:0000256" key="4">
    <source>
        <dbReference type="ARBA" id="ARBA00022679"/>
    </source>
</evidence>
<evidence type="ECO:0000256" key="7">
    <source>
        <dbReference type="ARBA" id="ARBA00023136"/>
    </source>
</evidence>
<dbReference type="Proteomes" id="UP000177171">
    <property type="component" value="Unassembled WGS sequence"/>
</dbReference>
<sequence>MKSFFNTIKQEFLQNKKAVITLFLLAFLARLLMLALIITNDTGKNSVINTRLDPKGTSGEYIQFAMNLINYKTASISYDSPPRPNIARTIGYPLFLTPFLYFHFPYWAIAVFQDLYISIFLIIFYLAGKKIFNPKTILGATVFFALEPTSVLLANSVTDTENLLMPFFIGAFLSFAFFIKNQKPAYLYQGAILLALATLIRPVPFYFFVFFPFLGLLANIPLKKIIIYSLGATALFFLILSPWLIRNRIILKTWQVSSIQDYNLYMRIAANFCWWREGICGEEFVSTYNQTIKEHDYDFFYGHNPQKYKALGLKLIKNYPMEFTSFFISKMPDFFLRNSYADILEILSKDRVYARANIKTATSWLDPVLLFTAFGKLILIFLFILFLSSFFLFFTGYSNKRLLLLGALLVAYTALVSTPIGFARYRMPILLPMLIIALETLAFSWNKLKSRPISEEGADNKR</sequence>
<feature type="domain" description="Glycosyltransferase RgtA/B/C/D-like" evidence="9">
    <location>
        <begin position="102"/>
        <end position="245"/>
    </location>
</feature>
<dbReference type="PANTHER" id="PTHR33908">
    <property type="entry name" value="MANNOSYLTRANSFERASE YKCB-RELATED"/>
    <property type="match status" value="1"/>
</dbReference>
<evidence type="ECO:0000256" key="2">
    <source>
        <dbReference type="ARBA" id="ARBA00022475"/>
    </source>
</evidence>
<feature type="transmembrane region" description="Helical" evidence="8">
    <location>
        <begin position="191"/>
        <end position="213"/>
    </location>
</feature>
<feature type="transmembrane region" description="Helical" evidence="8">
    <location>
        <begin position="104"/>
        <end position="125"/>
    </location>
</feature>
<feature type="transmembrane region" description="Helical" evidence="8">
    <location>
        <begin position="163"/>
        <end position="179"/>
    </location>
</feature>
<organism evidence="10 11">
    <name type="scientific">Candidatus Sungbacteria bacterium RIFCSPLOWO2_12_FULL_41_11</name>
    <dbReference type="NCBI Taxonomy" id="1802286"/>
    <lineage>
        <taxon>Bacteria</taxon>
        <taxon>Candidatus Sungiibacteriota</taxon>
    </lineage>
</organism>
<protein>
    <recommendedName>
        <fullName evidence="9">Glycosyltransferase RgtA/B/C/D-like domain-containing protein</fullName>
    </recommendedName>
</protein>
<evidence type="ECO:0000256" key="1">
    <source>
        <dbReference type="ARBA" id="ARBA00004651"/>
    </source>
</evidence>